<sequence length="950" mass="111706">MNLYQKLVQIATGVVHKFMDSNTHEYNVEFFNDGNNNISLKISSNSRLPLIRKYLVLKKSDKIIANYQLHRESSHYRAKIPYSDFENFPDLEKVSFFIKSHSKENQLVVKELLNSPDNSAHKIIHNQFFTEVYTTKNNALVMRTTKFIKKNVIKKLPNLVENILVSDNYIRLDGWAPVNSIPINTITLVVRHRKTNQFYEFPVTKLNQNSWASTVYYEDIDINEGTWDFFLLVNGSGYFRVKCKNSSLVESSTFINSTEKESGINSFYLTKYGSLSLVNERKWIELSTIDSAYTKDSIFIMEGVIESDLFDTAQVLKEFQIELRNRRTGKYSLVPLDVQRNLNNSYDISFSLDYNNIIPFNESMNSKWDVYISFIMNGKLGRLRVHYLSDAITKLSRYQFHHYNLHQIYFYSTIQKNLSISLSKLTIIRNVENCIFDKEKLLLKGYAYINTIEWKNENDLKRYIIIRDRQTNKELKLPLEGHLNYHEANQHQYYYSGFDISIDTRDLNDLSTSSFDNTFDLIIQFDYQGGSLEKKVGSQDFQYYRDGHLDKTTTKYNNLYILTYLRYTPFGNLKLETLKYSEENYNLLTSRHIQPDTTNEIWLIGERPDTAQDTGYHFFKYCRENYPDLEIYYVISADSKDRTNIEHLGNVLYLGSTEHIKKTKMATTFIGSHELEYFLPSKGNELPSFKNGKRVFLQHGILGRKKVEYDKKNYKIPFNLVCVSSSAEKELVVNELGYNESEVAITGLSRFDNLLKNNQKKKEILVIPTWREWLYSGDSFLSSEYFKRYKNLLQNEELHQLLEKYDITLNFFPHYRMQTFIEHFEALSTKHINIIGLADKKVQDLLLESSLMITDYSSVSFDFNYMSKPVIFYHFDFDKFFRNGILRSPEDTFLGDIRQTETSVVESIKKYITANFEEDPIISKNKLGVFDNIDTNNNKRIFNEIKNDKK</sequence>
<dbReference type="SUPFAM" id="SSF53756">
    <property type="entry name" value="UDP-Glycosyltransferase/glycogen phosphorylase"/>
    <property type="match status" value="1"/>
</dbReference>
<dbReference type="InterPro" id="IPR051612">
    <property type="entry name" value="Teichoic_Acid_Biosynth"/>
</dbReference>
<dbReference type="Gene3D" id="3.40.50.12580">
    <property type="match status" value="1"/>
</dbReference>
<keyword evidence="2" id="KW-1185">Reference proteome</keyword>
<evidence type="ECO:0000313" key="2">
    <source>
        <dbReference type="Proteomes" id="UP000199444"/>
    </source>
</evidence>
<name>A0A1H0YHM0_9BACI</name>
<dbReference type="GO" id="GO:0047355">
    <property type="term" value="F:CDP-glycerol glycerophosphotransferase activity"/>
    <property type="evidence" value="ECO:0007669"/>
    <property type="project" value="InterPro"/>
</dbReference>
<proteinExistence type="predicted"/>
<gene>
    <name evidence="1" type="ORF">SAMN05216231_0649</name>
</gene>
<dbReference type="GO" id="GO:0016020">
    <property type="term" value="C:membrane"/>
    <property type="evidence" value="ECO:0007669"/>
    <property type="project" value="InterPro"/>
</dbReference>
<dbReference type="PANTHER" id="PTHR37316">
    <property type="entry name" value="TEICHOIC ACID GLYCEROL-PHOSPHATE PRIMASE"/>
    <property type="match status" value="1"/>
</dbReference>
<reference evidence="1 2" key="1">
    <citation type="submission" date="2016-10" db="EMBL/GenBank/DDBJ databases">
        <authorList>
            <person name="de Groot N.N."/>
        </authorList>
    </citation>
    <scope>NUCLEOTIDE SEQUENCE [LARGE SCALE GENOMIC DNA]</scope>
    <source>
        <strain evidence="1 2">CGMCC 1.10449</strain>
    </source>
</reference>
<dbReference type="InterPro" id="IPR007554">
    <property type="entry name" value="Glycerophosphate_synth"/>
</dbReference>
<dbReference type="RefSeq" id="WP_092491510.1">
    <property type="nucleotide sequence ID" value="NZ_FNKD01000001.1"/>
</dbReference>
<evidence type="ECO:0000313" key="1">
    <source>
        <dbReference type="EMBL" id="SDQ14396.1"/>
    </source>
</evidence>
<accession>A0A1H0YHM0</accession>
<dbReference type="EMBL" id="FNKD01000001">
    <property type="protein sequence ID" value="SDQ14396.1"/>
    <property type="molecule type" value="Genomic_DNA"/>
</dbReference>
<dbReference type="Pfam" id="PF04464">
    <property type="entry name" value="Glyphos_transf"/>
    <property type="match status" value="1"/>
</dbReference>
<organism evidence="1 2">
    <name type="scientific">Virgibacillus salinus</name>
    <dbReference type="NCBI Taxonomy" id="553311"/>
    <lineage>
        <taxon>Bacteria</taxon>
        <taxon>Bacillati</taxon>
        <taxon>Bacillota</taxon>
        <taxon>Bacilli</taxon>
        <taxon>Bacillales</taxon>
        <taxon>Bacillaceae</taxon>
        <taxon>Virgibacillus</taxon>
    </lineage>
</organism>
<dbReference type="Proteomes" id="UP000199444">
    <property type="component" value="Unassembled WGS sequence"/>
</dbReference>
<dbReference type="AlphaFoldDB" id="A0A1H0YHM0"/>
<dbReference type="InterPro" id="IPR043148">
    <property type="entry name" value="TagF_C"/>
</dbReference>
<protein>
    <submittedName>
        <fullName evidence="1">CDP-glycerol glycerophosphotransferase, TagB/SpsB family</fullName>
    </submittedName>
</protein>
<dbReference type="PANTHER" id="PTHR37316:SF1">
    <property type="entry name" value="TEICHOIC ACID GLYCEROL-PHOSPHATE PRIMASE"/>
    <property type="match status" value="1"/>
</dbReference>
<keyword evidence="1" id="KW-0808">Transferase</keyword>
<dbReference type="STRING" id="553311.SAMN05216231_0649"/>